<reference evidence="5" key="1">
    <citation type="journal article" date="2013" name="Genome Announc.">
        <title>Draft genome sequence of the ascomycete Phaeoacremonium aleophilum strain UCR-PA7, a causal agent of the esca disease complex in grapevines.</title>
        <authorList>
            <person name="Blanco-Ulate B."/>
            <person name="Rolshausen P."/>
            <person name="Cantu D."/>
        </authorList>
    </citation>
    <scope>NUCLEOTIDE SEQUENCE [LARGE SCALE GENOMIC DNA]</scope>
    <source>
        <strain evidence="5">UCR-PA7</strain>
    </source>
</reference>
<feature type="transmembrane region" description="Helical" evidence="2">
    <location>
        <begin position="6"/>
        <end position="25"/>
    </location>
</feature>
<dbReference type="Proteomes" id="UP000014074">
    <property type="component" value="Unassembled WGS sequence"/>
</dbReference>
<dbReference type="GO" id="GO:0044550">
    <property type="term" value="P:secondary metabolite biosynthetic process"/>
    <property type="evidence" value="ECO:0007669"/>
    <property type="project" value="TreeGrafter"/>
</dbReference>
<dbReference type="AlphaFoldDB" id="R8BEG1"/>
<dbReference type="OrthoDB" id="269227at2759"/>
<dbReference type="GO" id="GO:0016614">
    <property type="term" value="F:oxidoreductase activity, acting on CH-OH group of donors"/>
    <property type="evidence" value="ECO:0007669"/>
    <property type="project" value="InterPro"/>
</dbReference>
<dbReference type="InterPro" id="IPR000172">
    <property type="entry name" value="GMC_OxRdtase_N"/>
</dbReference>
<dbReference type="EMBL" id="KB933264">
    <property type="protein sequence ID" value="EON97682.1"/>
    <property type="molecule type" value="Genomic_DNA"/>
</dbReference>
<dbReference type="RefSeq" id="XP_007917664.1">
    <property type="nucleotide sequence ID" value="XM_007919473.1"/>
</dbReference>
<dbReference type="GO" id="GO:0050660">
    <property type="term" value="F:flavin adenine dinucleotide binding"/>
    <property type="evidence" value="ECO:0007669"/>
    <property type="project" value="InterPro"/>
</dbReference>
<evidence type="ECO:0000313" key="4">
    <source>
        <dbReference type="EMBL" id="EON97682.1"/>
    </source>
</evidence>
<evidence type="ECO:0000259" key="3">
    <source>
        <dbReference type="Pfam" id="PF00732"/>
    </source>
</evidence>
<accession>R8BEG1</accession>
<dbReference type="InterPro" id="IPR012132">
    <property type="entry name" value="GMC_OxRdtase"/>
</dbReference>
<evidence type="ECO:0000313" key="5">
    <source>
        <dbReference type="Proteomes" id="UP000014074"/>
    </source>
</evidence>
<dbReference type="Gene3D" id="3.50.50.60">
    <property type="entry name" value="FAD/NAD(P)-binding domain"/>
    <property type="match status" value="1"/>
</dbReference>
<comment type="similarity">
    <text evidence="1">Belongs to the GMC oxidoreductase family.</text>
</comment>
<evidence type="ECO:0000256" key="2">
    <source>
        <dbReference type="SAM" id="Phobius"/>
    </source>
</evidence>
<proteinExistence type="inferred from homology"/>
<feature type="domain" description="Glucose-methanol-choline oxidoreductase N-terminal" evidence="3">
    <location>
        <begin position="46"/>
        <end position="167"/>
    </location>
</feature>
<dbReference type="eggNOG" id="KOG1238">
    <property type="taxonomic scope" value="Eukaryota"/>
</dbReference>
<protein>
    <submittedName>
        <fullName evidence="4">Putative alcohol oxidase protein</fullName>
    </submittedName>
</protein>
<gene>
    <name evidence="4" type="ORF">UCRPA7_6938</name>
</gene>
<keyword evidence="2" id="KW-1133">Transmembrane helix</keyword>
<dbReference type="PANTHER" id="PTHR11552:SF115">
    <property type="entry name" value="DEHYDROGENASE XPTC-RELATED"/>
    <property type="match status" value="1"/>
</dbReference>
<dbReference type="GeneID" id="19327646"/>
<organism evidence="4 5">
    <name type="scientific">Phaeoacremonium minimum (strain UCR-PA7)</name>
    <name type="common">Esca disease fungus</name>
    <name type="synonym">Togninia minima</name>
    <dbReference type="NCBI Taxonomy" id="1286976"/>
    <lineage>
        <taxon>Eukaryota</taxon>
        <taxon>Fungi</taxon>
        <taxon>Dikarya</taxon>
        <taxon>Ascomycota</taxon>
        <taxon>Pezizomycotina</taxon>
        <taxon>Sordariomycetes</taxon>
        <taxon>Sordariomycetidae</taxon>
        <taxon>Togniniales</taxon>
        <taxon>Togniniaceae</taxon>
        <taxon>Phaeoacremonium</taxon>
    </lineage>
</organism>
<dbReference type="PANTHER" id="PTHR11552">
    <property type="entry name" value="GLUCOSE-METHANOL-CHOLINE GMC OXIDOREDUCTASE"/>
    <property type="match status" value="1"/>
</dbReference>
<evidence type="ECO:0000256" key="1">
    <source>
        <dbReference type="ARBA" id="ARBA00010790"/>
    </source>
</evidence>
<keyword evidence="2" id="KW-0472">Membrane</keyword>
<keyword evidence="5" id="KW-1185">Reference proteome</keyword>
<sequence>MLGHTGAQITTLISIICFFSIVNGYPQFQREFKEREITSRQVTEAYDYIVVGGGQSGLVVANRLSEDPDSTVLVVEYGYFDDDVKVLQPQSATSYPRKDMYNLTSVPQTGLGGSRQSVYAACVIGGGSTINGMMLNRGAADDYDNWERLNNSGWGWNGLLPYFVRSTMFQAPSPTLQEEFNITWNESAYGLDGPIHKFNIKGL</sequence>
<keyword evidence="2" id="KW-0812">Transmembrane</keyword>
<dbReference type="SUPFAM" id="SSF51905">
    <property type="entry name" value="FAD/NAD(P)-binding domain"/>
    <property type="match status" value="1"/>
</dbReference>
<dbReference type="InterPro" id="IPR036188">
    <property type="entry name" value="FAD/NAD-bd_sf"/>
</dbReference>
<dbReference type="KEGG" id="tmn:UCRPA7_6938"/>
<name>R8BEG1_PHAM7</name>
<dbReference type="Pfam" id="PF00732">
    <property type="entry name" value="GMC_oxred_N"/>
    <property type="match status" value="1"/>
</dbReference>
<dbReference type="HOGENOM" id="CLU_099298_0_0_1"/>